<feature type="domain" description="Resolvase/invertase-type recombinase catalytic" evidence="1">
    <location>
        <begin position="12"/>
        <end position="165"/>
    </location>
</feature>
<dbReference type="SMART" id="SM00857">
    <property type="entry name" value="Resolvase"/>
    <property type="match status" value="1"/>
</dbReference>
<sequence>MNYSYLSNLDYNAGIYIRLSQEDKDKKYESDSESVTNQKDILRTYCKNNGFNLVGEYVDDGYSGTNFDRPGFTKMIEDIKDKKINLVIVKDLSRLGRDHVMTGYYIETYFPENKVRFISIVENYDSMKNQASNDSSTFIIACNDYYSKQNSLKIRNVLDSKRKDGKFIGSKPCYGYKRDPNDKGHLIPDPEVSKYVKMIFEWRSNNIGISEIATRLTNMGAPTPAAYKNLPTSSRVIEKNKWTIHAVHNILQNRMYTGDMVQHTQTNISYKSKKKVTLDESLWIIVEDTHEPLVDKNTFMLINKKLKIKTDLILKEKDLKEY</sequence>
<dbReference type="InterPro" id="IPR036162">
    <property type="entry name" value="Resolvase-like_N_sf"/>
</dbReference>
<protein>
    <submittedName>
        <fullName evidence="3">Resolvase family site-specific recombinase</fullName>
    </submittedName>
</protein>
<comment type="caution">
    <text evidence="3">The sequence shown here is derived from an EMBL/GenBank/DDBJ whole genome shotgun (WGS) entry which is preliminary data.</text>
</comment>
<dbReference type="Gene3D" id="3.90.1750.20">
    <property type="entry name" value="Putative Large Serine Recombinase, Chain B, Domain 2"/>
    <property type="match status" value="1"/>
</dbReference>
<reference evidence="3" key="1">
    <citation type="journal article" date="2013" name="Environ. Microbiol.">
        <title>Microbiota from the distal guts of lean and obese adolescents exhibit partial functional redundancy besides clear differences in community structure.</title>
        <authorList>
            <person name="Ferrer M."/>
            <person name="Ruiz A."/>
            <person name="Lanza F."/>
            <person name="Haange S.B."/>
            <person name="Oberbach A."/>
            <person name="Till H."/>
            <person name="Bargiela R."/>
            <person name="Campoy C."/>
            <person name="Segura M.T."/>
            <person name="Richter M."/>
            <person name="von Bergen M."/>
            <person name="Seifert J."/>
            <person name="Suarez A."/>
        </authorList>
    </citation>
    <scope>NUCLEOTIDE SEQUENCE</scope>
</reference>
<dbReference type="GO" id="GO:0000150">
    <property type="term" value="F:DNA strand exchange activity"/>
    <property type="evidence" value="ECO:0007669"/>
    <property type="project" value="InterPro"/>
</dbReference>
<dbReference type="PANTHER" id="PTHR30461:SF23">
    <property type="entry name" value="DNA RECOMBINASE-RELATED"/>
    <property type="match status" value="1"/>
</dbReference>
<dbReference type="InterPro" id="IPR038109">
    <property type="entry name" value="DNA_bind_recomb_sf"/>
</dbReference>
<dbReference type="PROSITE" id="PS51736">
    <property type="entry name" value="RECOMBINASES_3"/>
    <property type="match status" value="1"/>
</dbReference>
<dbReference type="Gene3D" id="3.40.50.1390">
    <property type="entry name" value="Resolvase, N-terminal catalytic domain"/>
    <property type="match status" value="1"/>
</dbReference>
<dbReference type="AlphaFoldDB" id="K1SW23"/>
<dbReference type="PROSITE" id="PS51737">
    <property type="entry name" value="RECOMBINASE_DNA_BIND"/>
    <property type="match status" value="1"/>
</dbReference>
<gene>
    <name evidence="3" type="ORF">OBE_06748</name>
</gene>
<dbReference type="GO" id="GO:0003677">
    <property type="term" value="F:DNA binding"/>
    <property type="evidence" value="ECO:0007669"/>
    <property type="project" value="InterPro"/>
</dbReference>
<dbReference type="InterPro" id="IPR006119">
    <property type="entry name" value="Resolv_N"/>
</dbReference>
<accession>K1SW23</accession>
<organism evidence="3">
    <name type="scientific">human gut metagenome</name>
    <dbReference type="NCBI Taxonomy" id="408170"/>
    <lineage>
        <taxon>unclassified sequences</taxon>
        <taxon>metagenomes</taxon>
        <taxon>organismal metagenomes</taxon>
    </lineage>
</organism>
<dbReference type="Pfam" id="PF00239">
    <property type="entry name" value="Resolvase"/>
    <property type="match status" value="1"/>
</dbReference>
<dbReference type="EMBL" id="AJWZ01004658">
    <property type="protein sequence ID" value="EKC64807.1"/>
    <property type="molecule type" value="Genomic_DNA"/>
</dbReference>
<evidence type="ECO:0000313" key="3">
    <source>
        <dbReference type="EMBL" id="EKC64807.1"/>
    </source>
</evidence>
<feature type="domain" description="Recombinase" evidence="2">
    <location>
        <begin position="173"/>
        <end position="312"/>
    </location>
</feature>
<dbReference type="InterPro" id="IPR011109">
    <property type="entry name" value="DNA_bind_recombinase_dom"/>
</dbReference>
<dbReference type="SUPFAM" id="SSF53041">
    <property type="entry name" value="Resolvase-like"/>
    <property type="match status" value="1"/>
</dbReference>
<dbReference type="InterPro" id="IPR050639">
    <property type="entry name" value="SSR_resolvase"/>
</dbReference>
<name>K1SW23_9ZZZZ</name>
<dbReference type="PANTHER" id="PTHR30461">
    <property type="entry name" value="DNA-INVERTASE FROM LAMBDOID PROPHAGE"/>
    <property type="match status" value="1"/>
</dbReference>
<dbReference type="Pfam" id="PF07508">
    <property type="entry name" value="Recombinase"/>
    <property type="match status" value="1"/>
</dbReference>
<evidence type="ECO:0000259" key="1">
    <source>
        <dbReference type="PROSITE" id="PS51736"/>
    </source>
</evidence>
<proteinExistence type="predicted"/>
<evidence type="ECO:0000259" key="2">
    <source>
        <dbReference type="PROSITE" id="PS51737"/>
    </source>
</evidence>